<accession>A0A7R9FQ52</accession>
<reference evidence="2" key="1">
    <citation type="submission" date="2020-11" db="EMBL/GenBank/DDBJ databases">
        <authorList>
            <person name="Tran Van P."/>
        </authorList>
    </citation>
    <scope>NUCLEOTIDE SEQUENCE</scope>
</reference>
<dbReference type="EMBL" id="LR902657">
    <property type="protein sequence ID" value="CAD7250904.1"/>
    <property type="molecule type" value="Genomic_DNA"/>
</dbReference>
<evidence type="ECO:0000313" key="2">
    <source>
        <dbReference type="EMBL" id="CAD7250904.1"/>
    </source>
</evidence>
<organism evidence="2">
    <name type="scientific">Darwinula stevensoni</name>
    <dbReference type="NCBI Taxonomy" id="69355"/>
    <lineage>
        <taxon>Eukaryota</taxon>
        <taxon>Metazoa</taxon>
        <taxon>Ecdysozoa</taxon>
        <taxon>Arthropoda</taxon>
        <taxon>Crustacea</taxon>
        <taxon>Oligostraca</taxon>
        <taxon>Ostracoda</taxon>
        <taxon>Podocopa</taxon>
        <taxon>Podocopida</taxon>
        <taxon>Darwinulocopina</taxon>
        <taxon>Darwinuloidea</taxon>
        <taxon>Darwinulidae</taxon>
        <taxon>Darwinula</taxon>
    </lineage>
</organism>
<evidence type="ECO:0000313" key="3">
    <source>
        <dbReference type="Proteomes" id="UP000677054"/>
    </source>
</evidence>
<keyword evidence="1" id="KW-0732">Signal</keyword>
<gene>
    <name evidence="2" type="ORF">DSTB1V02_LOCUS10673</name>
</gene>
<evidence type="ECO:0000256" key="1">
    <source>
        <dbReference type="SAM" id="SignalP"/>
    </source>
</evidence>
<proteinExistence type="predicted"/>
<keyword evidence="3" id="KW-1185">Reference proteome</keyword>
<protein>
    <submittedName>
        <fullName evidence="2">Uncharacterized protein</fullName>
    </submittedName>
</protein>
<dbReference type="EMBL" id="CAJPEV010003140">
    <property type="protein sequence ID" value="CAG0899045.1"/>
    <property type="molecule type" value="Genomic_DNA"/>
</dbReference>
<sequence length="470" mass="55910">MKISLAFILMATYGGRLPASGAVYGGRFPTYGGTYGGRLPSNDAYYGGRLPSSDAYYGGKLPSSDATPFPYPPYGREYTPYEGDDLPIPKYYPKYGKYVPKYLMEKYGVESDTKKIVDYKKKVVPVVTSDPEAPEVDVNVKVPDVYGFQEKRTDIKLIPTSHYVPTTSPLGYPGYPISPEYFYGSPYNTDYKYRYGVGYPYNYKSYGYPYKFNPSVTTHPLLRYISGYPYTRYPVDVPESYNSMPYFYKYLSEMYKYVPSFDKYFPTISKYFPEMYNKYSHNPEYYKYLPEVFRNFPETFKTYSDFYKYVPETYSDFYKYVPEVFKYYPEIYKYMPEAYYKYHGQPEVPEVVYKYTYDLMKRYTPEVYGKYIPEVFRTYYPEIYTKYTPDVLNTYNPEMHTAFRNYITSVLEHPEIEDTKKDILRSYIFRHVFTTPYHFLHDTIYSPEYELVRYLNKVYTPLSPEYTNEI</sequence>
<dbReference type="Proteomes" id="UP000677054">
    <property type="component" value="Unassembled WGS sequence"/>
</dbReference>
<feature type="chain" id="PRO_5036210516" evidence="1">
    <location>
        <begin position="22"/>
        <end position="470"/>
    </location>
</feature>
<name>A0A7R9FQ52_9CRUS</name>
<feature type="signal peptide" evidence="1">
    <location>
        <begin position="1"/>
        <end position="21"/>
    </location>
</feature>
<dbReference type="AlphaFoldDB" id="A0A7R9FQ52"/>